<dbReference type="GO" id="GO:0008270">
    <property type="term" value="F:zinc ion binding"/>
    <property type="evidence" value="ECO:0007669"/>
    <property type="project" value="UniProtKB-KW"/>
</dbReference>
<protein>
    <submittedName>
        <fullName evidence="5">C2H2-type domain-containing protein</fullName>
    </submittedName>
</protein>
<dbReference type="SUPFAM" id="SSF57667">
    <property type="entry name" value="beta-beta-alpha zinc fingers"/>
    <property type="match status" value="1"/>
</dbReference>
<evidence type="ECO:0000259" key="2">
    <source>
        <dbReference type="PROSITE" id="PS50157"/>
    </source>
</evidence>
<dbReference type="InterPro" id="IPR036236">
    <property type="entry name" value="Znf_C2H2_sf"/>
</dbReference>
<reference evidence="3 4" key="2">
    <citation type="submission" date="2018-11" db="EMBL/GenBank/DDBJ databases">
        <authorList>
            <consortium name="Pathogen Informatics"/>
        </authorList>
    </citation>
    <scope>NUCLEOTIDE SEQUENCE [LARGE SCALE GENOMIC DNA]</scope>
    <source>
        <strain evidence="3 4">NST_G2</strain>
    </source>
</reference>
<evidence type="ECO:0000313" key="3">
    <source>
        <dbReference type="EMBL" id="VDL91058.1"/>
    </source>
</evidence>
<dbReference type="EMBL" id="UYSU01032955">
    <property type="protein sequence ID" value="VDL91058.1"/>
    <property type="molecule type" value="Genomic_DNA"/>
</dbReference>
<dbReference type="PROSITE" id="PS00028">
    <property type="entry name" value="ZINC_FINGER_C2H2_1"/>
    <property type="match status" value="1"/>
</dbReference>
<reference evidence="5" key="1">
    <citation type="submission" date="2016-06" db="UniProtKB">
        <authorList>
            <consortium name="WormBaseParasite"/>
        </authorList>
    </citation>
    <scope>IDENTIFICATION</scope>
</reference>
<dbReference type="Proteomes" id="UP000275846">
    <property type="component" value="Unassembled WGS sequence"/>
</dbReference>
<dbReference type="InterPro" id="IPR013087">
    <property type="entry name" value="Znf_C2H2_type"/>
</dbReference>
<proteinExistence type="predicted"/>
<gene>
    <name evidence="3" type="ORF">SSLN_LOCUS4673</name>
</gene>
<sequence>MLDPRKNFASNTQHLQRVKEMLVRNTSEGLLEIILNICCDDPCPQHQYKNRDALSNIHLTTSNTTGVDLVPTCPHCKCTFTARIGLIDNLCIHRTKTATSTTTITTTADDSNPAPPDLSCSHCDHTFTSHIGLVGHLRIHRTETDEPVPGA</sequence>
<dbReference type="WBParaSite" id="SSLN_0000482801-mRNA-1">
    <property type="protein sequence ID" value="SSLN_0000482801-mRNA-1"/>
    <property type="gene ID" value="SSLN_0000482801"/>
</dbReference>
<keyword evidence="4" id="KW-1185">Reference proteome</keyword>
<keyword evidence="1" id="KW-0479">Metal-binding</keyword>
<evidence type="ECO:0000313" key="4">
    <source>
        <dbReference type="Proteomes" id="UP000275846"/>
    </source>
</evidence>
<accession>A0A183SKC5</accession>
<organism evidence="5">
    <name type="scientific">Schistocephalus solidus</name>
    <name type="common">Tapeworm</name>
    <dbReference type="NCBI Taxonomy" id="70667"/>
    <lineage>
        <taxon>Eukaryota</taxon>
        <taxon>Metazoa</taxon>
        <taxon>Spiralia</taxon>
        <taxon>Lophotrochozoa</taxon>
        <taxon>Platyhelminthes</taxon>
        <taxon>Cestoda</taxon>
        <taxon>Eucestoda</taxon>
        <taxon>Diphyllobothriidea</taxon>
        <taxon>Diphyllobothriidae</taxon>
        <taxon>Schistocephalus</taxon>
    </lineage>
</organism>
<feature type="domain" description="C2H2-type" evidence="2">
    <location>
        <begin position="118"/>
        <end position="145"/>
    </location>
</feature>
<dbReference type="AlphaFoldDB" id="A0A183SKC5"/>
<dbReference type="Gene3D" id="3.30.160.60">
    <property type="entry name" value="Classic Zinc Finger"/>
    <property type="match status" value="1"/>
</dbReference>
<evidence type="ECO:0000313" key="5">
    <source>
        <dbReference type="WBParaSite" id="SSLN_0000482801-mRNA-1"/>
    </source>
</evidence>
<keyword evidence="1" id="KW-0862">Zinc</keyword>
<keyword evidence="1" id="KW-0863">Zinc-finger</keyword>
<evidence type="ECO:0000256" key="1">
    <source>
        <dbReference type="PROSITE-ProRule" id="PRU00042"/>
    </source>
</evidence>
<name>A0A183SKC5_SCHSO</name>
<dbReference type="PROSITE" id="PS50157">
    <property type="entry name" value="ZINC_FINGER_C2H2_2"/>
    <property type="match status" value="1"/>
</dbReference>